<dbReference type="Pfam" id="PF00930">
    <property type="entry name" value="DPPIV_N"/>
    <property type="match status" value="1"/>
</dbReference>
<feature type="chain" id="PRO_5045880031" evidence="3">
    <location>
        <begin position="21"/>
        <end position="753"/>
    </location>
</feature>
<keyword evidence="7" id="KW-1185">Reference proteome</keyword>
<dbReference type="InterPro" id="IPR001375">
    <property type="entry name" value="Peptidase_S9_cat"/>
</dbReference>
<dbReference type="Pfam" id="PF00326">
    <property type="entry name" value="Peptidase_S9"/>
    <property type="match status" value="1"/>
</dbReference>
<name>A0ABT6MZV3_9SPHN</name>
<evidence type="ECO:0000256" key="2">
    <source>
        <dbReference type="ARBA" id="ARBA00022801"/>
    </source>
</evidence>
<feature type="signal peptide" evidence="3">
    <location>
        <begin position="1"/>
        <end position="20"/>
    </location>
</feature>
<dbReference type="SUPFAM" id="SSF53474">
    <property type="entry name" value="alpha/beta-Hydrolases"/>
    <property type="match status" value="1"/>
</dbReference>
<dbReference type="PANTHER" id="PTHR11731">
    <property type="entry name" value="PROTEASE FAMILY S9B,C DIPEPTIDYL-PEPTIDASE IV-RELATED"/>
    <property type="match status" value="1"/>
</dbReference>
<dbReference type="SUPFAM" id="SSF82171">
    <property type="entry name" value="DPP6 N-terminal domain-like"/>
    <property type="match status" value="1"/>
</dbReference>
<dbReference type="PROSITE" id="PS00708">
    <property type="entry name" value="PRO_ENDOPEP_SER"/>
    <property type="match status" value="1"/>
</dbReference>
<protein>
    <submittedName>
        <fullName evidence="6">DPP IV N-terminal domain-containing protein</fullName>
    </submittedName>
</protein>
<dbReference type="InterPro" id="IPR002471">
    <property type="entry name" value="Pept_S9_AS"/>
</dbReference>
<evidence type="ECO:0000256" key="3">
    <source>
        <dbReference type="SAM" id="SignalP"/>
    </source>
</evidence>
<comment type="caution">
    <text evidence="6">The sequence shown here is derived from an EMBL/GenBank/DDBJ whole genome shotgun (WGS) entry which is preliminary data.</text>
</comment>
<evidence type="ECO:0000259" key="5">
    <source>
        <dbReference type="Pfam" id="PF00930"/>
    </source>
</evidence>
<dbReference type="InterPro" id="IPR002469">
    <property type="entry name" value="Peptidase_S9B_N"/>
</dbReference>
<evidence type="ECO:0000256" key="1">
    <source>
        <dbReference type="ARBA" id="ARBA00022670"/>
    </source>
</evidence>
<dbReference type="InterPro" id="IPR029058">
    <property type="entry name" value="AB_hydrolase_fold"/>
</dbReference>
<accession>A0ABT6MZV3</accession>
<proteinExistence type="predicted"/>
<gene>
    <name evidence="6" type="ORF">QGN17_07060</name>
</gene>
<keyword evidence="1" id="KW-0645">Protease</keyword>
<dbReference type="Gene3D" id="3.40.50.1820">
    <property type="entry name" value="alpha/beta hydrolase"/>
    <property type="match status" value="1"/>
</dbReference>
<keyword evidence="2" id="KW-0378">Hydrolase</keyword>
<dbReference type="Gene3D" id="2.140.10.30">
    <property type="entry name" value="Dipeptidylpeptidase IV, N-terminal domain"/>
    <property type="match status" value="1"/>
</dbReference>
<evidence type="ECO:0000313" key="7">
    <source>
        <dbReference type="Proteomes" id="UP001160625"/>
    </source>
</evidence>
<feature type="domain" description="Dipeptidylpeptidase IV N-terminal" evidence="5">
    <location>
        <begin position="126"/>
        <end position="452"/>
    </location>
</feature>
<dbReference type="InterPro" id="IPR050278">
    <property type="entry name" value="Serine_Prot_S9B/DPPIV"/>
</dbReference>
<dbReference type="PANTHER" id="PTHR11731:SF193">
    <property type="entry name" value="DIPEPTIDYL PEPTIDASE 9"/>
    <property type="match status" value="1"/>
</dbReference>
<feature type="domain" description="Peptidase S9 prolyl oligopeptidase catalytic" evidence="4">
    <location>
        <begin position="540"/>
        <end position="735"/>
    </location>
</feature>
<dbReference type="RefSeq" id="WP_281043787.1">
    <property type="nucleotide sequence ID" value="NZ_JARYGZ010000001.1"/>
</dbReference>
<evidence type="ECO:0000259" key="4">
    <source>
        <dbReference type="Pfam" id="PF00326"/>
    </source>
</evidence>
<sequence>MRSLLLAALPLLLAAAPVPQQPLTIDRIFASPSLSGPTPRKLKLSPDGKWVTLLKPRADDRDRYDLWAVDTTTAKQTMLVDSKKVGSGAALSEAEKMRRERARVGGTEGIVEYDWAPDGKALLVPIDGDLYLATLDGKVRKLTSGEAVLDPHVSEGGRYVSFVRDQNLVALDLASGKANALTKAGGGTVTCGTAEFVAQEEMDRTEGAWWSPDDSRVAVECYDEAKVKVVTRAAIGADGTKTFDQRYPAAGTPNVTVSLSIVSPTTGKAVKVDLGTDPDIYIARVNWAPDGRILYVQRETRDQKRLDMLAVDPVTGAARALFSETSKTWIDLTDDFKPLKDGSLIWGSARSGFMHLYRFVDGKWTQLTHGDWSVEMNGQSAHTGLIAVDEANHRLFFTANKDDVLESQLYTVDYLHPGEPQRVTERGWWNEAVMDKAATRMVVTRSSPSQPPQVYLADATGKRIAWIEENRLDASHPYAPYLAAHRPVTYGTMKAADGSTLYYEMITPKLEAGKRYPVFFEHYGGPGSQQVKRAWMAPMAQYWVSKGWIYFQIDNRGSPNRGTAFQNQIYHAMGSVEVEDQATAARWLQSQTFVDPKKIATYGWSYGGYMTLKMLEKGQGLYAAGISGAPVTKWELYDTHYTERYLGNPLADPKVYATSDAIDEAPSIKTPMLLMHGLSDDNVVFENSAALINRLQETDTPFDMMLYVGQTHHIAGEGRQAHVQHTIEQFLKEKVLGTASRPMQEARGIRARP</sequence>
<evidence type="ECO:0000313" key="6">
    <source>
        <dbReference type="EMBL" id="MDH7638487.1"/>
    </source>
</evidence>
<reference evidence="6" key="1">
    <citation type="submission" date="2023-04" db="EMBL/GenBank/DDBJ databases">
        <title>Sphingomonas sp. MAHUQ-71 isolated from rice field.</title>
        <authorList>
            <person name="Huq M.A."/>
        </authorList>
    </citation>
    <scope>NUCLEOTIDE SEQUENCE</scope>
    <source>
        <strain evidence="6">MAHUQ-71</strain>
    </source>
</reference>
<organism evidence="6 7">
    <name type="scientific">Sphingomonas oryzagri</name>
    <dbReference type="NCBI Taxonomy" id="3042314"/>
    <lineage>
        <taxon>Bacteria</taxon>
        <taxon>Pseudomonadati</taxon>
        <taxon>Pseudomonadota</taxon>
        <taxon>Alphaproteobacteria</taxon>
        <taxon>Sphingomonadales</taxon>
        <taxon>Sphingomonadaceae</taxon>
        <taxon>Sphingomonas</taxon>
    </lineage>
</organism>
<dbReference type="EMBL" id="JARYGZ010000001">
    <property type="protein sequence ID" value="MDH7638487.1"/>
    <property type="molecule type" value="Genomic_DNA"/>
</dbReference>
<dbReference type="Proteomes" id="UP001160625">
    <property type="component" value="Unassembled WGS sequence"/>
</dbReference>
<keyword evidence="3" id="KW-0732">Signal</keyword>